<sequence length="515" mass="53019">MALAMAMAACSSDSDTMAFDESGAPMAPGGASNGTGPGTTTPGQEREVESDYEAPVATGHYVWVANPKSGRVAYVDAATLEVHTVEAGNGPTYVSSVPAQTDDTALVLNVLSQDATLLRATKNGISTKTFDVAARANSVAYSADGRYAIAWADARKVDQAPRTEGFQDLTILDLVAGTSYVVAVGYRPVAVGFAAGTTHAYAVTQDGIAILEASGTPAVTSNVAVSDTPNEDPGSRDVSVTPDGKVALIRRDGSSSVTVVSLDKGTRASVALPGEVTDLDLTDLGDKAIATIRETSQVAILPVPGILTDPATFETVPITGETVGSVVLPPGGLKALLYTNAFAAERLTILDLAQTPPPFRTVRLYSPVLAVFSSPDANHAVVLHDRTQATADGTPGTPGAFSVVPVGNALPAKIVATQAPPAAVAVVDDRAIVAERDNSTKVFGAYLVKMPQLMVDRLPLASPPIAVGVVEGAKRAYVSQQHPEGRLTFVDLDTGAARTLTGFELSARVVDGSKP</sequence>
<accession>A0A0K1QBH5</accession>
<keyword evidence="3" id="KW-1185">Reference proteome</keyword>
<organism evidence="2 3">
    <name type="scientific">Labilithrix luteola</name>
    <dbReference type="NCBI Taxonomy" id="1391654"/>
    <lineage>
        <taxon>Bacteria</taxon>
        <taxon>Pseudomonadati</taxon>
        <taxon>Myxococcota</taxon>
        <taxon>Polyangia</taxon>
        <taxon>Polyangiales</taxon>
        <taxon>Labilitrichaceae</taxon>
        <taxon>Labilithrix</taxon>
    </lineage>
</organism>
<dbReference type="PATRIC" id="fig|1391654.3.peg.9544"/>
<name>A0A0K1QBH5_9BACT</name>
<gene>
    <name evidence="2" type="ORF">AKJ09_09418</name>
</gene>
<dbReference type="Gene3D" id="2.130.10.10">
    <property type="entry name" value="YVTN repeat-like/Quinoprotein amine dehydrogenase"/>
    <property type="match status" value="1"/>
</dbReference>
<dbReference type="AlphaFoldDB" id="A0A0K1QBH5"/>
<dbReference type="KEGG" id="llu:AKJ09_09418"/>
<reference evidence="2 3" key="1">
    <citation type="submission" date="2015-08" db="EMBL/GenBank/DDBJ databases">
        <authorList>
            <person name="Babu N.S."/>
            <person name="Beckwith C.J."/>
            <person name="Beseler K.G."/>
            <person name="Brison A."/>
            <person name="Carone J.V."/>
            <person name="Caskin T.P."/>
            <person name="Diamond M."/>
            <person name="Durham M.E."/>
            <person name="Foxe J.M."/>
            <person name="Go M."/>
            <person name="Henderson B.A."/>
            <person name="Jones I.B."/>
            <person name="McGettigan J.A."/>
            <person name="Micheletti S.J."/>
            <person name="Nasrallah M.E."/>
            <person name="Ortiz D."/>
            <person name="Piller C.R."/>
            <person name="Privatt S.R."/>
            <person name="Schneider S.L."/>
            <person name="Sharp S."/>
            <person name="Smith T.C."/>
            <person name="Stanton J.D."/>
            <person name="Ullery H.E."/>
            <person name="Wilson R.J."/>
            <person name="Serrano M.G."/>
            <person name="Buck G."/>
            <person name="Lee V."/>
            <person name="Wang Y."/>
            <person name="Carvalho R."/>
            <person name="Voegtly L."/>
            <person name="Shi R."/>
            <person name="Duckworth R."/>
            <person name="Johnson A."/>
            <person name="Loviza R."/>
            <person name="Walstead R."/>
            <person name="Shah Z."/>
            <person name="Kiflezghi M."/>
            <person name="Wade K."/>
            <person name="Ball S.L."/>
            <person name="Bradley K.W."/>
            <person name="Asai D.J."/>
            <person name="Bowman C.A."/>
            <person name="Russell D.A."/>
            <person name="Pope W.H."/>
            <person name="Jacobs-Sera D."/>
            <person name="Hendrix R.W."/>
            <person name="Hatfull G.F."/>
        </authorList>
    </citation>
    <scope>NUCLEOTIDE SEQUENCE [LARGE SCALE GENOMIC DNA]</scope>
    <source>
        <strain evidence="2 3">DSM 27648</strain>
    </source>
</reference>
<dbReference type="SUPFAM" id="SSF50974">
    <property type="entry name" value="Nitrous oxide reductase, N-terminal domain"/>
    <property type="match status" value="1"/>
</dbReference>
<evidence type="ECO:0000313" key="2">
    <source>
        <dbReference type="EMBL" id="AKV02755.1"/>
    </source>
</evidence>
<dbReference type="InterPro" id="IPR051200">
    <property type="entry name" value="Host-pathogen_enzymatic-act"/>
</dbReference>
<evidence type="ECO:0000256" key="1">
    <source>
        <dbReference type="SAM" id="MobiDB-lite"/>
    </source>
</evidence>
<dbReference type="Proteomes" id="UP000064967">
    <property type="component" value="Chromosome"/>
</dbReference>
<dbReference type="EMBL" id="CP012333">
    <property type="protein sequence ID" value="AKV02755.1"/>
    <property type="molecule type" value="Genomic_DNA"/>
</dbReference>
<dbReference type="STRING" id="1391654.AKJ09_09418"/>
<dbReference type="InterPro" id="IPR011045">
    <property type="entry name" value="N2O_reductase_N"/>
</dbReference>
<protein>
    <submittedName>
        <fullName evidence="2">Uncharacterized protein</fullName>
    </submittedName>
</protein>
<proteinExistence type="predicted"/>
<dbReference type="InterPro" id="IPR015943">
    <property type="entry name" value="WD40/YVTN_repeat-like_dom_sf"/>
</dbReference>
<dbReference type="PANTHER" id="PTHR47197:SF3">
    <property type="entry name" value="DIHYDRO-HEME D1 DEHYDROGENASE"/>
    <property type="match status" value="1"/>
</dbReference>
<dbReference type="PANTHER" id="PTHR47197">
    <property type="entry name" value="PROTEIN NIRF"/>
    <property type="match status" value="1"/>
</dbReference>
<evidence type="ECO:0000313" key="3">
    <source>
        <dbReference type="Proteomes" id="UP000064967"/>
    </source>
</evidence>
<feature type="region of interest" description="Disordered" evidence="1">
    <location>
        <begin position="18"/>
        <end position="50"/>
    </location>
</feature>